<evidence type="ECO:0000259" key="2">
    <source>
        <dbReference type="PROSITE" id="PS50234"/>
    </source>
</evidence>
<dbReference type="OrthoDB" id="9781333at2"/>
<feature type="domain" description="VWFA" evidence="2">
    <location>
        <begin position="108"/>
        <end position="289"/>
    </location>
</feature>
<organism evidence="3 4">
    <name type="scientific">Lujinxingia litoralis</name>
    <dbReference type="NCBI Taxonomy" id="2211119"/>
    <lineage>
        <taxon>Bacteria</taxon>
        <taxon>Deltaproteobacteria</taxon>
        <taxon>Bradymonadales</taxon>
        <taxon>Lujinxingiaceae</taxon>
        <taxon>Lujinxingia</taxon>
    </lineage>
</organism>
<dbReference type="SMART" id="SM00327">
    <property type="entry name" value="VWA"/>
    <property type="match status" value="1"/>
</dbReference>
<keyword evidence="4" id="KW-1185">Reference proteome</keyword>
<dbReference type="InterPro" id="IPR002035">
    <property type="entry name" value="VWF_A"/>
</dbReference>
<dbReference type="PROSITE" id="PS50234">
    <property type="entry name" value="VWFA"/>
    <property type="match status" value="1"/>
</dbReference>
<name>A0A328C7B3_9DELT</name>
<dbReference type="InterPro" id="IPR036465">
    <property type="entry name" value="vWFA_dom_sf"/>
</dbReference>
<sequence>MITRQVGWMMAAMVVGLGVGLHVAADEDPPAAPGAPAMTEVLDAVVTEAVEALEPAPTAEKPDHGILALTLRAEFAHKKVLAERESETYLDLRVDAWDGQAEVRPRLNVALVLDRSGSMAGEPMAKARQAAASFVERLEEGDRVSVIAFGGAPEVVVVPTAIEGATRARVIAAIEGIDSGGATHLSGGIEAASGALRGARQSDSVDRMIVMTDGLPTTGITATEELLALARQARAEGITVTALGFGTSYDASLMASLAEEGAGNYRYIAGTADVEPAFSAELDALAATVATGVTLTLLPSPGVHIEEVFGMPADPSAGALTLHLGDLRAETRRRVMLRLKTRGLPLDGQARVRVILNYHDRITDRPVEHGMVATAGTTHDDVEMVASLRPEVMARVQEALATRALSEATEAYARGDQEGATRHLENERRRMRRASADYGLAKEEMAPMAAEVDALKARMGSAAPSSAAGKALRFERSQRDLELKRGEATPGAW</sequence>
<dbReference type="PANTHER" id="PTHR10579">
    <property type="entry name" value="CALCIUM-ACTIVATED CHLORIDE CHANNEL REGULATOR"/>
    <property type="match status" value="1"/>
</dbReference>
<proteinExistence type="predicted"/>
<gene>
    <name evidence="3" type="ORF">DL240_11740</name>
</gene>
<dbReference type="RefSeq" id="WP_111730093.1">
    <property type="nucleotide sequence ID" value="NZ_QHKO01000005.1"/>
</dbReference>
<dbReference type="InterPro" id="IPR051266">
    <property type="entry name" value="CLCR"/>
</dbReference>
<dbReference type="EMBL" id="QHKO01000005">
    <property type="protein sequence ID" value="RAL21528.1"/>
    <property type="molecule type" value="Genomic_DNA"/>
</dbReference>
<feature type="compositionally biased region" description="Basic and acidic residues" evidence="1">
    <location>
        <begin position="472"/>
        <end position="487"/>
    </location>
</feature>
<dbReference type="SUPFAM" id="SSF53300">
    <property type="entry name" value="vWA-like"/>
    <property type="match status" value="1"/>
</dbReference>
<dbReference type="Gene3D" id="3.40.50.410">
    <property type="entry name" value="von Willebrand factor, type A domain"/>
    <property type="match status" value="1"/>
</dbReference>
<comment type="caution">
    <text evidence="3">The sequence shown here is derived from an EMBL/GenBank/DDBJ whole genome shotgun (WGS) entry which is preliminary data.</text>
</comment>
<evidence type="ECO:0000256" key="1">
    <source>
        <dbReference type="SAM" id="MobiDB-lite"/>
    </source>
</evidence>
<evidence type="ECO:0000313" key="4">
    <source>
        <dbReference type="Proteomes" id="UP000249169"/>
    </source>
</evidence>
<dbReference type="PANTHER" id="PTHR10579:SF43">
    <property type="entry name" value="ZINC FINGER (C3HC4-TYPE RING FINGER) FAMILY PROTEIN"/>
    <property type="match status" value="1"/>
</dbReference>
<evidence type="ECO:0000313" key="3">
    <source>
        <dbReference type="EMBL" id="RAL21528.1"/>
    </source>
</evidence>
<dbReference type="Proteomes" id="UP000249169">
    <property type="component" value="Unassembled WGS sequence"/>
</dbReference>
<feature type="region of interest" description="Disordered" evidence="1">
    <location>
        <begin position="457"/>
        <end position="493"/>
    </location>
</feature>
<reference evidence="3 4" key="1">
    <citation type="submission" date="2018-05" db="EMBL/GenBank/DDBJ databases">
        <title>Lujinxingia marina gen. nov. sp. nov., a new facultative anaerobic member of the class Deltaproteobacteria, and proposal of Lujinxingaceae fam. nov.</title>
        <authorList>
            <person name="Li C.-M."/>
        </authorList>
    </citation>
    <scope>NUCLEOTIDE SEQUENCE [LARGE SCALE GENOMIC DNA]</scope>
    <source>
        <strain evidence="3 4">B210</strain>
    </source>
</reference>
<accession>A0A328C7B3</accession>
<dbReference type="Pfam" id="PF00092">
    <property type="entry name" value="VWA"/>
    <property type="match status" value="1"/>
</dbReference>
<protein>
    <recommendedName>
        <fullName evidence="2">VWFA domain-containing protein</fullName>
    </recommendedName>
</protein>
<dbReference type="AlphaFoldDB" id="A0A328C7B3"/>